<feature type="region of interest" description="Disordered" evidence="1">
    <location>
        <begin position="79"/>
        <end position="131"/>
    </location>
</feature>
<dbReference type="Proteomes" id="UP001189429">
    <property type="component" value="Unassembled WGS sequence"/>
</dbReference>
<sequence>MPELHPQLLDSLAASLDPASGVALVCFALHGQVPDEAVFGFFSAAERRGFVVEELGERQWPPRCTNMPSKRSYVYARALRPAPPASGQDRSSSHVTRPRRLHPPPVGPGVRGGPRRPLAASEGPVEAKTSR</sequence>
<comment type="caution">
    <text evidence="2">The sequence shown here is derived from an EMBL/GenBank/DDBJ whole genome shotgun (WGS) entry which is preliminary data.</text>
</comment>
<keyword evidence="3" id="KW-1185">Reference proteome</keyword>
<dbReference type="InterPro" id="IPR029063">
    <property type="entry name" value="SAM-dependent_MTases_sf"/>
</dbReference>
<reference evidence="2" key="1">
    <citation type="submission" date="2023-10" db="EMBL/GenBank/DDBJ databases">
        <authorList>
            <person name="Chen Y."/>
            <person name="Shah S."/>
            <person name="Dougan E. K."/>
            <person name="Thang M."/>
            <person name="Chan C."/>
        </authorList>
    </citation>
    <scope>NUCLEOTIDE SEQUENCE [LARGE SCALE GENOMIC DNA]</scope>
</reference>
<evidence type="ECO:0000256" key="1">
    <source>
        <dbReference type="SAM" id="MobiDB-lite"/>
    </source>
</evidence>
<dbReference type="EMBL" id="CAUYUJ010016467">
    <property type="protein sequence ID" value="CAK0865603.1"/>
    <property type="molecule type" value="Genomic_DNA"/>
</dbReference>
<gene>
    <name evidence="2" type="ORF">PCOR1329_LOCUS53080</name>
</gene>
<evidence type="ECO:0000313" key="3">
    <source>
        <dbReference type="Proteomes" id="UP001189429"/>
    </source>
</evidence>
<evidence type="ECO:0000313" key="2">
    <source>
        <dbReference type="EMBL" id="CAK0865603.1"/>
    </source>
</evidence>
<proteinExistence type="predicted"/>
<feature type="non-terminal residue" evidence="2">
    <location>
        <position position="131"/>
    </location>
</feature>
<accession>A0ABN9UZV0</accession>
<name>A0ABN9UZV0_9DINO</name>
<dbReference type="Gene3D" id="3.40.50.150">
    <property type="entry name" value="Vaccinia Virus protein VP39"/>
    <property type="match status" value="1"/>
</dbReference>
<organism evidence="2 3">
    <name type="scientific">Prorocentrum cordatum</name>
    <dbReference type="NCBI Taxonomy" id="2364126"/>
    <lineage>
        <taxon>Eukaryota</taxon>
        <taxon>Sar</taxon>
        <taxon>Alveolata</taxon>
        <taxon>Dinophyceae</taxon>
        <taxon>Prorocentrales</taxon>
        <taxon>Prorocentraceae</taxon>
        <taxon>Prorocentrum</taxon>
    </lineage>
</organism>
<protein>
    <submittedName>
        <fullName evidence="2">Uncharacterized protein</fullName>
    </submittedName>
</protein>